<dbReference type="Proteomes" id="UP000027442">
    <property type="component" value="Unassembled WGS sequence"/>
</dbReference>
<dbReference type="RefSeq" id="WP_018967792.1">
    <property type="nucleotide sequence ID" value="NZ_KB899217.1"/>
</dbReference>
<keyword evidence="3" id="KW-1185">Reference proteome</keyword>
<feature type="signal peptide" evidence="1">
    <location>
        <begin position="1"/>
        <end position="37"/>
    </location>
</feature>
<dbReference type="Gene3D" id="2.40.160.20">
    <property type="match status" value="1"/>
</dbReference>
<proteinExistence type="predicted"/>
<dbReference type="PATRIC" id="fig|1122985.7.peg.2143"/>
<dbReference type="Pfam" id="PF09411">
    <property type="entry name" value="PagL"/>
    <property type="match status" value="1"/>
</dbReference>
<gene>
    <name evidence="2" type="ORF">HMPREF1991_02065</name>
</gene>
<feature type="chain" id="PRO_5001668169" evidence="1">
    <location>
        <begin position="38"/>
        <end position="433"/>
    </location>
</feature>
<dbReference type="AlphaFoldDB" id="A0A069QIH1"/>
<keyword evidence="1" id="KW-0732">Signal</keyword>
<sequence length="433" mass="48823">MLFTNDERRKPNGTRQRTIRLGITLCTLTLAFATAFAQQADSVSRWGVSLSAMKGKVVATDQYVKKWLKRGDNLSLALELMRAPLPQDSDAFAADYGNPTFAFGLRYTFNNAVRLHRDADADWGQIVPVAYDSPLGNTLSLYTTFYRPLHRSRTWETAYSLSGGVGFSSSIYNKENAIDNEFIGSHVSIYFAAGLHQTLHVAPQWGLRASLEFVHHSNGALYRPNKGSNTVGASLALLYTPYYEQTLRAEQTLRKKPFERGMYLNFTAGFGAKTLLEDWLLTQFGTPPDHPDYRTEHFRIYPAYSIQADLMWRYARRWSSGLGVDAFYGTYARRIEELDQQAGSTLRHSPFSLGLAAKHEAHYGRLSLAVSLGVYLYRRMGANAKINETPYYERIGLHYALPWLNGLTVGMNVKAHKTKADLTELVVSMPIRL</sequence>
<name>A0A069QIH1_HOYLO</name>
<reference evidence="2 3" key="1">
    <citation type="submission" date="2013-08" db="EMBL/GenBank/DDBJ databases">
        <authorList>
            <person name="Weinstock G."/>
            <person name="Sodergren E."/>
            <person name="Wylie T."/>
            <person name="Fulton L."/>
            <person name="Fulton R."/>
            <person name="Fronick C."/>
            <person name="O'Laughlin M."/>
            <person name="Godfrey J."/>
            <person name="Miner T."/>
            <person name="Herter B."/>
            <person name="Appelbaum E."/>
            <person name="Cordes M."/>
            <person name="Lek S."/>
            <person name="Wollam A."/>
            <person name="Pepin K.H."/>
            <person name="Palsikar V.B."/>
            <person name="Mitreva M."/>
            <person name="Wilson R.K."/>
        </authorList>
    </citation>
    <scope>NUCLEOTIDE SEQUENCE [LARGE SCALE GENOMIC DNA]</scope>
    <source>
        <strain evidence="2 3">ATCC 15930</strain>
    </source>
</reference>
<dbReference type="HOGENOM" id="CLU_663679_0_0_10"/>
<protein>
    <submittedName>
        <fullName evidence="2">Outer membrane insertion signal domain protein</fullName>
    </submittedName>
</protein>
<accession>A0A069QIH1</accession>
<dbReference type="InterPro" id="IPR018550">
    <property type="entry name" value="Lipid-A_deacylase-rel"/>
</dbReference>
<evidence type="ECO:0000313" key="2">
    <source>
        <dbReference type="EMBL" id="KDR51854.1"/>
    </source>
</evidence>
<evidence type="ECO:0000313" key="3">
    <source>
        <dbReference type="Proteomes" id="UP000027442"/>
    </source>
</evidence>
<comment type="caution">
    <text evidence="2">The sequence shown here is derived from an EMBL/GenBank/DDBJ whole genome shotgun (WGS) entry which is preliminary data.</text>
</comment>
<evidence type="ECO:0000256" key="1">
    <source>
        <dbReference type="SAM" id="SignalP"/>
    </source>
</evidence>
<dbReference type="EMBL" id="JNGW01000089">
    <property type="protein sequence ID" value="KDR51854.1"/>
    <property type="molecule type" value="Genomic_DNA"/>
</dbReference>
<dbReference type="eggNOG" id="ENOG5030247">
    <property type="taxonomic scope" value="Bacteria"/>
</dbReference>
<organism evidence="2 3">
    <name type="scientific">Hoylesella loescheii DSM 19665 = JCM 12249 = ATCC 15930</name>
    <dbReference type="NCBI Taxonomy" id="1122985"/>
    <lineage>
        <taxon>Bacteria</taxon>
        <taxon>Pseudomonadati</taxon>
        <taxon>Bacteroidota</taxon>
        <taxon>Bacteroidia</taxon>
        <taxon>Bacteroidales</taxon>
        <taxon>Prevotellaceae</taxon>
        <taxon>Hoylesella</taxon>
    </lineage>
</organism>